<dbReference type="InterPro" id="IPR005754">
    <property type="entry name" value="Sortase"/>
</dbReference>
<dbReference type="NCBIfam" id="NF033746">
    <property type="entry name" value="class_D_sortase"/>
    <property type="match status" value="1"/>
</dbReference>
<dbReference type="InterPro" id="IPR023365">
    <property type="entry name" value="Sortase_dom-sf"/>
</dbReference>
<dbReference type="SUPFAM" id="SSF63817">
    <property type="entry name" value="Sortase"/>
    <property type="match status" value="1"/>
</dbReference>
<protein>
    <submittedName>
        <fullName evidence="2">Class D sortase</fullName>
    </submittedName>
</protein>
<dbReference type="Gene3D" id="2.40.260.10">
    <property type="entry name" value="Sortase"/>
    <property type="match status" value="1"/>
</dbReference>
<evidence type="ECO:0000313" key="2">
    <source>
        <dbReference type="EMBL" id="MDL4839686.1"/>
    </source>
</evidence>
<evidence type="ECO:0000313" key="3">
    <source>
        <dbReference type="Proteomes" id="UP001235343"/>
    </source>
</evidence>
<gene>
    <name evidence="2" type="ORF">QQS35_04335</name>
</gene>
<comment type="caution">
    <text evidence="2">The sequence shown here is derived from an EMBL/GenBank/DDBJ whole genome shotgun (WGS) entry which is preliminary data.</text>
</comment>
<name>A0ABT7L1G8_9BACI</name>
<organism evidence="2 3">
    <name type="scientific">Aquibacillus rhizosphaerae</name>
    <dbReference type="NCBI Taxonomy" id="3051431"/>
    <lineage>
        <taxon>Bacteria</taxon>
        <taxon>Bacillati</taxon>
        <taxon>Bacillota</taxon>
        <taxon>Bacilli</taxon>
        <taxon>Bacillales</taxon>
        <taxon>Bacillaceae</taxon>
        <taxon>Aquibacillus</taxon>
    </lineage>
</organism>
<dbReference type="InterPro" id="IPR053525">
    <property type="entry name" value="Sortase_D"/>
</dbReference>
<dbReference type="EMBL" id="JASTZU010000018">
    <property type="protein sequence ID" value="MDL4839686.1"/>
    <property type="molecule type" value="Genomic_DNA"/>
</dbReference>
<dbReference type="Proteomes" id="UP001235343">
    <property type="component" value="Unassembled WGS sequence"/>
</dbReference>
<sequence>MFFGGFQFSQGFLAQKNSLEEAKELVSIDTQSNIEMGQDLEINTNFKPSIGETIGLLEIPSIQGTLPIIEGTNPDELEKGVGHYRGTAFPMQDEQIVLSGHRDTVFRNLGDVKVGDTITVNLPYGKKTYEMVDSKIVDANDRSIIKPTGEEELVITTCYPFSYVGNAPDRYILYAKPIKTD</sequence>
<dbReference type="NCBIfam" id="TIGR01076">
    <property type="entry name" value="sortase_fam"/>
    <property type="match status" value="1"/>
</dbReference>
<dbReference type="CDD" id="cd05828">
    <property type="entry name" value="Sortase_D_1"/>
    <property type="match status" value="1"/>
</dbReference>
<dbReference type="Pfam" id="PF04203">
    <property type="entry name" value="Sortase"/>
    <property type="match status" value="1"/>
</dbReference>
<keyword evidence="3" id="KW-1185">Reference proteome</keyword>
<reference evidence="2 3" key="1">
    <citation type="submission" date="2023-06" db="EMBL/GenBank/DDBJ databases">
        <title>Aquibacillus rhizosphaerae LR5S19.</title>
        <authorList>
            <person name="Sun J.-Q."/>
        </authorList>
    </citation>
    <scope>NUCLEOTIDE SEQUENCE [LARGE SCALE GENOMIC DNA]</scope>
    <source>
        <strain evidence="2 3">LR5S19</strain>
    </source>
</reference>
<evidence type="ECO:0000256" key="1">
    <source>
        <dbReference type="ARBA" id="ARBA00022801"/>
    </source>
</evidence>
<proteinExistence type="predicted"/>
<dbReference type="RefSeq" id="WP_285930622.1">
    <property type="nucleotide sequence ID" value="NZ_JASTZU010000018.1"/>
</dbReference>
<dbReference type="InterPro" id="IPR041999">
    <property type="entry name" value="Sortase_D_1"/>
</dbReference>
<accession>A0ABT7L1G8</accession>
<keyword evidence="1" id="KW-0378">Hydrolase</keyword>